<dbReference type="PROSITE" id="PS01125">
    <property type="entry name" value="ROK"/>
    <property type="match status" value="1"/>
</dbReference>
<proteinExistence type="inferred from homology"/>
<dbReference type="InterPro" id="IPR036390">
    <property type="entry name" value="WH_DNA-bd_sf"/>
</dbReference>
<dbReference type="InterPro" id="IPR049874">
    <property type="entry name" value="ROK_cs"/>
</dbReference>
<accession>A0A2T0SFG1</accession>
<dbReference type="AlphaFoldDB" id="A0A2T0SFG1"/>
<dbReference type="InterPro" id="IPR000600">
    <property type="entry name" value="ROK"/>
</dbReference>
<dbReference type="PANTHER" id="PTHR18964:SF149">
    <property type="entry name" value="BIFUNCTIONAL UDP-N-ACETYLGLUCOSAMINE 2-EPIMERASE_N-ACETYLMANNOSAMINE KINASE"/>
    <property type="match status" value="1"/>
</dbReference>
<reference evidence="2 3" key="1">
    <citation type="submission" date="2018-03" db="EMBL/GenBank/DDBJ databases">
        <title>Genomic Encyclopedia of Archaeal and Bacterial Type Strains, Phase II (KMG-II): from individual species to whole genera.</title>
        <authorList>
            <person name="Goeker M."/>
        </authorList>
    </citation>
    <scope>NUCLEOTIDE SEQUENCE [LARGE SCALE GENOMIC DNA]</scope>
    <source>
        <strain evidence="2 3">DSM 45348</strain>
    </source>
</reference>
<comment type="caution">
    <text evidence="2">The sequence shown here is derived from an EMBL/GenBank/DDBJ whole genome shotgun (WGS) entry which is preliminary data.</text>
</comment>
<dbReference type="InterPro" id="IPR043129">
    <property type="entry name" value="ATPase_NBD"/>
</dbReference>
<name>A0A2T0SFG1_9ACTN</name>
<dbReference type="OrthoDB" id="3534172at2"/>
<dbReference type="SUPFAM" id="SSF46785">
    <property type="entry name" value="Winged helix' DNA-binding domain"/>
    <property type="match status" value="1"/>
</dbReference>
<dbReference type="GO" id="GO:0016301">
    <property type="term" value="F:kinase activity"/>
    <property type="evidence" value="ECO:0007669"/>
    <property type="project" value="UniProtKB-KW"/>
</dbReference>
<sequence>MGVSYTSGRRLVVPEASTVTSLRHRNRSQILRHIILARETTRAKLGRLCDLSPASVTKLVGELIAEGLVRENGSVASRGGRPIALIGPRPEAAYAIGADVGERGVAVELFDLTLRRVDREFRGGREEESAATIAQDLREALAALRDRNPQAWTRLLGVGVGLPGLVETDPGGEQILYAQTLGWPPVPIDQLVSADVPVFAENGAKTQAKAELWFGAAHEVGHCLVALLGRGVGLGVIADGRLTHGYAGSAAEWGHTKIERGGRPCRCGGHGCIEAYAGSDAILKAWRDRGGVFDGTGWRAIGAFLEAAESDPAASRLRDDLVDTIGLGLANMVNLTNPRRIIIGGWVGLRLMERLAEPLERAIRAHSLPRPAAQFDLRPSTFGGDAVALGAAIMPVEAMIAAS</sequence>
<evidence type="ECO:0000256" key="1">
    <source>
        <dbReference type="ARBA" id="ARBA00006479"/>
    </source>
</evidence>
<keyword evidence="3" id="KW-1185">Reference proteome</keyword>
<evidence type="ECO:0000313" key="3">
    <source>
        <dbReference type="Proteomes" id="UP000239209"/>
    </source>
</evidence>
<dbReference type="Gene3D" id="3.30.420.40">
    <property type="match status" value="2"/>
</dbReference>
<dbReference type="Gene3D" id="1.10.10.10">
    <property type="entry name" value="Winged helix-like DNA-binding domain superfamily/Winged helix DNA-binding domain"/>
    <property type="match status" value="1"/>
</dbReference>
<dbReference type="Proteomes" id="UP000239209">
    <property type="component" value="Unassembled WGS sequence"/>
</dbReference>
<comment type="similarity">
    <text evidence="1">Belongs to the ROK (NagC/XylR) family.</text>
</comment>
<organism evidence="2 3">
    <name type="scientific">Pseudosporangium ferrugineum</name>
    <dbReference type="NCBI Taxonomy" id="439699"/>
    <lineage>
        <taxon>Bacteria</taxon>
        <taxon>Bacillati</taxon>
        <taxon>Actinomycetota</taxon>
        <taxon>Actinomycetes</taxon>
        <taxon>Micromonosporales</taxon>
        <taxon>Micromonosporaceae</taxon>
        <taxon>Pseudosporangium</taxon>
    </lineage>
</organism>
<dbReference type="SUPFAM" id="SSF53067">
    <property type="entry name" value="Actin-like ATPase domain"/>
    <property type="match status" value="1"/>
</dbReference>
<dbReference type="EMBL" id="PVZG01000002">
    <property type="protein sequence ID" value="PRY32156.1"/>
    <property type="molecule type" value="Genomic_DNA"/>
</dbReference>
<dbReference type="PANTHER" id="PTHR18964">
    <property type="entry name" value="ROK (REPRESSOR, ORF, KINASE) FAMILY"/>
    <property type="match status" value="1"/>
</dbReference>
<gene>
    <name evidence="2" type="ORF">CLV70_102367</name>
</gene>
<protein>
    <submittedName>
        <fullName evidence="2">Putative NBD/HSP70 family sugar kinase</fullName>
    </submittedName>
</protein>
<keyword evidence="2" id="KW-0808">Transferase</keyword>
<dbReference type="InterPro" id="IPR036388">
    <property type="entry name" value="WH-like_DNA-bd_sf"/>
</dbReference>
<dbReference type="Pfam" id="PF00480">
    <property type="entry name" value="ROK"/>
    <property type="match status" value="1"/>
</dbReference>
<keyword evidence="2" id="KW-0418">Kinase</keyword>
<evidence type="ECO:0000313" key="2">
    <source>
        <dbReference type="EMBL" id="PRY32156.1"/>
    </source>
</evidence>